<dbReference type="KEGG" id="grs:C7S20_00910"/>
<accession>A0A2R3ZAM3</accession>
<gene>
    <name evidence="2" type="ORF">C7S20_00910</name>
</gene>
<dbReference type="Proteomes" id="UP000241507">
    <property type="component" value="Chromosome"/>
</dbReference>
<feature type="compositionally biased region" description="Polar residues" evidence="1">
    <location>
        <begin position="1"/>
        <end position="21"/>
    </location>
</feature>
<evidence type="ECO:0000313" key="2">
    <source>
        <dbReference type="EMBL" id="AVR47274.1"/>
    </source>
</evidence>
<reference evidence="3" key="1">
    <citation type="submission" date="2018-03" db="EMBL/GenBank/DDBJ databases">
        <title>Gramella fulva sp. nov., isolated from a dry surface of tidal flat.</title>
        <authorList>
            <person name="Hwang S.H."/>
            <person name="Hwang W.M."/>
            <person name="Kang K."/>
            <person name="Ahn T.-Y."/>
        </authorList>
    </citation>
    <scope>NUCLEOTIDE SEQUENCE [LARGE SCALE GENOMIC DNA]</scope>
    <source>
        <strain evidence="3">SH35</strain>
    </source>
</reference>
<feature type="region of interest" description="Disordered" evidence="1">
    <location>
        <begin position="1"/>
        <end position="38"/>
    </location>
</feature>
<name>A0A2R3ZAM3_9FLAO</name>
<proteinExistence type="predicted"/>
<evidence type="ECO:0000256" key="1">
    <source>
        <dbReference type="SAM" id="MobiDB-lite"/>
    </source>
</evidence>
<dbReference type="EMBL" id="CP028136">
    <property type="protein sequence ID" value="AVR47274.1"/>
    <property type="molecule type" value="Genomic_DNA"/>
</dbReference>
<evidence type="ECO:0000313" key="3">
    <source>
        <dbReference type="Proteomes" id="UP000241507"/>
    </source>
</evidence>
<sequence>MTSLGFQSCKNGEGDASSSEIENTDIVPSGTYTGEAIKVDPEEQEVYLKTDDDKTLELYFTDQTKLSKDGETVAFNTLSEGQTLQVEVEKKGKRLDPISVEIVE</sequence>
<dbReference type="OrthoDB" id="839085at2"/>
<keyword evidence="3" id="KW-1185">Reference proteome</keyword>
<dbReference type="AlphaFoldDB" id="A0A2R3ZAM3"/>
<protein>
    <submittedName>
        <fullName evidence="2">Uncharacterized protein</fullName>
    </submittedName>
</protein>
<organism evidence="2 3">
    <name type="scientific">Christiangramia fulva</name>
    <dbReference type="NCBI Taxonomy" id="2126553"/>
    <lineage>
        <taxon>Bacteria</taxon>
        <taxon>Pseudomonadati</taxon>
        <taxon>Bacteroidota</taxon>
        <taxon>Flavobacteriia</taxon>
        <taxon>Flavobacteriales</taxon>
        <taxon>Flavobacteriaceae</taxon>
        <taxon>Christiangramia</taxon>
    </lineage>
</organism>